<keyword evidence="2 4" id="KW-0863">Zinc-finger</keyword>
<dbReference type="InterPro" id="IPR006564">
    <property type="entry name" value="Znf_PMZ"/>
</dbReference>
<feature type="domain" description="SWIM-type" evidence="5">
    <location>
        <begin position="295"/>
        <end position="327"/>
    </location>
</feature>
<dbReference type="GO" id="GO:0008270">
    <property type="term" value="F:zinc ion binding"/>
    <property type="evidence" value="ECO:0007669"/>
    <property type="project" value="UniProtKB-KW"/>
</dbReference>
<evidence type="ECO:0000313" key="6">
    <source>
        <dbReference type="EMBL" id="KAJ9557067.1"/>
    </source>
</evidence>
<dbReference type="Pfam" id="PF10551">
    <property type="entry name" value="MULE"/>
    <property type="match status" value="1"/>
</dbReference>
<keyword evidence="7" id="KW-1185">Reference proteome</keyword>
<dbReference type="SMART" id="SM00575">
    <property type="entry name" value="ZnF_PMZ"/>
    <property type="match status" value="1"/>
</dbReference>
<evidence type="ECO:0000313" key="7">
    <source>
        <dbReference type="Proteomes" id="UP001172457"/>
    </source>
</evidence>
<reference evidence="6" key="1">
    <citation type="submission" date="2023-03" db="EMBL/GenBank/DDBJ databases">
        <title>Chromosome-scale reference genome and RAD-based genetic map of yellow starthistle (Centaurea solstitialis) reveal putative structural variation and QTLs associated with invader traits.</title>
        <authorList>
            <person name="Reatini B."/>
            <person name="Cang F.A."/>
            <person name="Jiang Q."/>
            <person name="Mckibben M.T.W."/>
            <person name="Barker M.S."/>
            <person name="Rieseberg L.H."/>
            <person name="Dlugosch K.M."/>
        </authorList>
    </citation>
    <scope>NUCLEOTIDE SEQUENCE</scope>
    <source>
        <strain evidence="6">CAN-66</strain>
        <tissue evidence="6">Leaf</tissue>
    </source>
</reference>
<keyword evidence="1" id="KW-0479">Metal-binding</keyword>
<comment type="caution">
    <text evidence="6">The sequence shown here is derived from an EMBL/GenBank/DDBJ whole genome shotgun (WGS) entry which is preliminary data.</text>
</comment>
<dbReference type="PROSITE" id="PS50966">
    <property type="entry name" value="ZF_SWIM"/>
    <property type="match status" value="1"/>
</dbReference>
<keyword evidence="3" id="KW-0862">Zinc</keyword>
<evidence type="ECO:0000256" key="4">
    <source>
        <dbReference type="PROSITE-ProRule" id="PRU00325"/>
    </source>
</evidence>
<accession>A0AA38TSZ3</accession>
<proteinExistence type="predicted"/>
<dbReference type="AlphaFoldDB" id="A0AA38TSZ3"/>
<organism evidence="6 7">
    <name type="scientific">Centaurea solstitialis</name>
    <name type="common">yellow star-thistle</name>
    <dbReference type="NCBI Taxonomy" id="347529"/>
    <lineage>
        <taxon>Eukaryota</taxon>
        <taxon>Viridiplantae</taxon>
        <taxon>Streptophyta</taxon>
        <taxon>Embryophyta</taxon>
        <taxon>Tracheophyta</taxon>
        <taxon>Spermatophyta</taxon>
        <taxon>Magnoliopsida</taxon>
        <taxon>eudicotyledons</taxon>
        <taxon>Gunneridae</taxon>
        <taxon>Pentapetalae</taxon>
        <taxon>asterids</taxon>
        <taxon>campanulids</taxon>
        <taxon>Asterales</taxon>
        <taxon>Asteraceae</taxon>
        <taxon>Carduoideae</taxon>
        <taxon>Cardueae</taxon>
        <taxon>Centaureinae</taxon>
        <taxon>Centaurea</taxon>
    </lineage>
</organism>
<gene>
    <name evidence="6" type="ORF">OSB04_011681</name>
</gene>
<evidence type="ECO:0000256" key="2">
    <source>
        <dbReference type="ARBA" id="ARBA00022771"/>
    </source>
</evidence>
<dbReference type="Proteomes" id="UP001172457">
    <property type="component" value="Chromosome 3"/>
</dbReference>
<protein>
    <recommendedName>
        <fullName evidence="5">SWIM-type domain-containing protein</fullName>
    </recommendedName>
</protein>
<dbReference type="PANTHER" id="PTHR31973:SF185">
    <property type="entry name" value="TRANSPOSASE, MUDR, PLANT, MULE TRANSPOSASE DOMAIN-CONTAINING PROTEIN"/>
    <property type="match status" value="1"/>
</dbReference>
<sequence>MFGFEISYSTAWRARWKALELIRGSHAESFTELPAYLYNLKCVNQGTRTAIRTHSIGRFAECFVALGVSIQTFLENLWPVLIIDAAHLKGAYSGTMFLEVAMDGNNNIVPVVFGVGRSETANKWTWFLNMLKGCIGEPRGLVFMSDRAASINAAISAIFPDAHHALCCRHLVMNVRSRDPRIKVYKTAYWKACKAYTTRVFNRMMNILRVGISEESINAMSRFARRLPIVGLIEYFREFQQEWYFIRRRKAGELNHPLTEWAQLKIQKRIGKSAMWTVRGIGYGRWEVHGMDRGAEVDMSIRSCSCLKWQVSGLPCGHAIAVAKKMGEKDCFHLITVPYFMSELYKATYHGVGSQDRDLSNNGRMVMDDDFFPNNWKKKCDDGVFPNDWKNGVWISSQRWEELWCVSSN</sequence>
<evidence type="ECO:0000256" key="1">
    <source>
        <dbReference type="ARBA" id="ARBA00022723"/>
    </source>
</evidence>
<name>A0AA38TSZ3_9ASTR</name>
<dbReference type="InterPro" id="IPR007527">
    <property type="entry name" value="Znf_SWIM"/>
</dbReference>
<dbReference type="InterPro" id="IPR018289">
    <property type="entry name" value="MULE_transposase_dom"/>
</dbReference>
<evidence type="ECO:0000259" key="5">
    <source>
        <dbReference type="PROSITE" id="PS50966"/>
    </source>
</evidence>
<dbReference type="Pfam" id="PF04434">
    <property type="entry name" value="SWIM"/>
    <property type="match status" value="1"/>
</dbReference>
<evidence type="ECO:0000256" key="3">
    <source>
        <dbReference type="ARBA" id="ARBA00022833"/>
    </source>
</evidence>
<dbReference type="EMBL" id="JARYMX010000003">
    <property type="protein sequence ID" value="KAJ9557067.1"/>
    <property type="molecule type" value="Genomic_DNA"/>
</dbReference>
<dbReference type="PANTHER" id="PTHR31973">
    <property type="entry name" value="POLYPROTEIN, PUTATIVE-RELATED"/>
    <property type="match status" value="1"/>
</dbReference>